<dbReference type="PANTHER" id="PTHR22963">
    <property type="entry name" value="ENDOGLIN-RELATED"/>
    <property type="match status" value="1"/>
</dbReference>
<dbReference type="Pfam" id="PF21164">
    <property type="entry name" value="Dumpy_DPY"/>
    <property type="match status" value="1"/>
</dbReference>
<dbReference type="SUPFAM" id="SSF90148">
    <property type="entry name" value="DPY module"/>
    <property type="match status" value="1"/>
</dbReference>
<keyword evidence="4" id="KW-1185">Reference proteome</keyword>
<evidence type="ECO:0000256" key="1">
    <source>
        <dbReference type="PROSITE-ProRule" id="PRU00076"/>
    </source>
</evidence>
<dbReference type="InterPro" id="IPR000742">
    <property type="entry name" value="EGF"/>
</dbReference>
<dbReference type="PROSITE" id="PS50026">
    <property type="entry name" value="EGF_3"/>
    <property type="match status" value="1"/>
</dbReference>
<feature type="disulfide bond" evidence="1">
    <location>
        <begin position="36"/>
        <end position="46"/>
    </location>
</feature>
<feature type="domain" description="EGF-like" evidence="2">
    <location>
        <begin position="33"/>
        <end position="70"/>
    </location>
</feature>
<keyword evidence="1" id="KW-0245">EGF-like domain</keyword>
<dbReference type="InterPro" id="IPR048407">
    <property type="entry name" value="Dumpy_DPY"/>
</dbReference>
<gene>
    <name evidence="3" type="ORF">K0M31_011884</name>
</gene>
<dbReference type="EMBL" id="JAHYIQ010000003">
    <property type="protein sequence ID" value="KAK1134102.1"/>
    <property type="molecule type" value="Genomic_DNA"/>
</dbReference>
<dbReference type="PANTHER" id="PTHR22963:SF39">
    <property type="entry name" value="DUMPY"/>
    <property type="match status" value="1"/>
</dbReference>
<proteinExistence type="predicted"/>
<dbReference type="PROSITE" id="PS01186">
    <property type="entry name" value="EGF_2"/>
    <property type="match status" value="1"/>
</dbReference>
<organism evidence="3 4">
    <name type="scientific">Melipona bicolor</name>
    <dbReference type="NCBI Taxonomy" id="60889"/>
    <lineage>
        <taxon>Eukaryota</taxon>
        <taxon>Metazoa</taxon>
        <taxon>Ecdysozoa</taxon>
        <taxon>Arthropoda</taxon>
        <taxon>Hexapoda</taxon>
        <taxon>Insecta</taxon>
        <taxon>Pterygota</taxon>
        <taxon>Neoptera</taxon>
        <taxon>Endopterygota</taxon>
        <taxon>Hymenoptera</taxon>
        <taxon>Apocrita</taxon>
        <taxon>Aculeata</taxon>
        <taxon>Apoidea</taxon>
        <taxon>Anthophila</taxon>
        <taxon>Apidae</taxon>
        <taxon>Melipona</taxon>
    </lineage>
</organism>
<dbReference type="Proteomes" id="UP001177670">
    <property type="component" value="Unassembled WGS sequence"/>
</dbReference>
<name>A0AA40GAM8_9HYME</name>
<comment type="caution">
    <text evidence="3">The sequence shown here is derived from an EMBL/GenBank/DDBJ whole genome shotgun (WGS) entry which is preliminary data.</text>
</comment>
<evidence type="ECO:0000313" key="3">
    <source>
        <dbReference type="EMBL" id="KAK1134102.1"/>
    </source>
</evidence>
<keyword evidence="1" id="KW-1015">Disulfide bond</keyword>
<evidence type="ECO:0000313" key="4">
    <source>
        <dbReference type="Proteomes" id="UP001177670"/>
    </source>
</evidence>
<reference evidence="3" key="1">
    <citation type="submission" date="2021-10" db="EMBL/GenBank/DDBJ databases">
        <title>Melipona bicolor Genome sequencing and assembly.</title>
        <authorList>
            <person name="Araujo N.S."/>
            <person name="Arias M.C."/>
        </authorList>
    </citation>
    <scope>NUCLEOTIDE SEQUENCE</scope>
    <source>
        <strain evidence="3">USP_2M_L1-L4_2017</strain>
        <tissue evidence="3">Whole body</tissue>
    </source>
</reference>
<evidence type="ECO:0000259" key="2">
    <source>
        <dbReference type="PROSITE" id="PS50026"/>
    </source>
</evidence>
<dbReference type="AlphaFoldDB" id="A0AA40GAM8"/>
<accession>A0AA40GAM8</accession>
<sequence>MDDYTGTPPNCRPQCTIDSECASNRACLRQKCTDPCPGSCGTGAECLVVNHMAVCTCPQGFTGDPFVNCFLESSRKD</sequence>
<protein>
    <recommendedName>
        <fullName evidence="2">EGF-like domain-containing protein</fullName>
    </recommendedName>
</protein>
<comment type="caution">
    <text evidence="1">Lacks conserved residue(s) required for the propagation of feature annotation.</text>
</comment>